<protein>
    <submittedName>
        <fullName evidence="1">Uncharacterized protein</fullName>
    </submittedName>
</protein>
<keyword evidence="2" id="KW-1185">Reference proteome</keyword>
<proteinExistence type="predicted"/>
<sequence>MSELLRLKFHCLNLFSGESSVAFLFKKEIALDNNFTGKYFSVFSAEGLLNIMNIVISFKPFSLIKLINPFLSKGIIVSYNYNPKISILGYRLRRKKQSPNIKCLSKSHSIATLT</sequence>
<accession>A0A5N5T690</accession>
<dbReference type="EMBL" id="SEYY01008548">
    <property type="protein sequence ID" value="KAB7502106.1"/>
    <property type="molecule type" value="Genomic_DNA"/>
</dbReference>
<reference evidence="1 2" key="1">
    <citation type="journal article" date="2019" name="PLoS Biol.">
        <title>Sex chromosomes control vertical transmission of feminizing Wolbachia symbionts in an isopod.</title>
        <authorList>
            <person name="Becking T."/>
            <person name="Chebbi M.A."/>
            <person name="Giraud I."/>
            <person name="Moumen B."/>
            <person name="Laverre T."/>
            <person name="Caubet Y."/>
            <person name="Peccoud J."/>
            <person name="Gilbert C."/>
            <person name="Cordaux R."/>
        </authorList>
    </citation>
    <scope>NUCLEOTIDE SEQUENCE [LARGE SCALE GENOMIC DNA]</scope>
    <source>
        <strain evidence="1">ANa2</strain>
        <tissue evidence="1">Whole body excluding digestive tract and cuticle</tissue>
    </source>
</reference>
<dbReference type="Proteomes" id="UP000326759">
    <property type="component" value="Unassembled WGS sequence"/>
</dbReference>
<comment type="caution">
    <text evidence="1">The sequence shown here is derived from an EMBL/GenBank/DDBJ whole genome shotgun (WGS) entry which is preliminary data.</text>
</comment>
<name>A0A5N5T690_9CRUS</name>
<evidence type="ECO:0000313" key="1">
    <source>
        <dbReference type="EMBL" id="KAB7502106.1"/>
    </source>
</evidence>
<organism evidence="1 2">
    <name type="scientific">Armadillidium nasatum</name>
    <dbReference type="NCBI Taxonomy" id="96803"/>
    <lineage>
        <taxon>Eukaryota</taxon>
        <taxon>Metazoa</taxon>
        <taxon>Ecdysozoa</taxon>
        <taxon>Arthropoda</taxon>
        <taxon>Crustacea</taxon>
        <taxon>Multicrustacea</taxon>
        <taxon>Malacostraca</taxon>
        <taxon>Eumalacostraca</taxon>
        <taxon>Peracarida</taxon>
        <taxon>Isopoda</taxon>
        <taxon>Oniscidea</taxon>
        <taxon>Crinocheta</taxon>
        <taxon>Armadillidiidae</taxon>
        <taxon>Armadillidium</taxon>
    </lineage>
</organism>
<evidence type="ECO:0000313" key="2">
    <source>
        <dbReference type="Proteomes" id="UP000326759"/>
    </source>
</evidence>
<gene>
    <name evidence="1" type="ORF">Anas_12268</name>
</gene>
<dbReference type="AlphaFoldDB" id="A0A5N5T690"/>